<evidence type="ECO:0000313" key="3">
    <source>
        <dbReference type="Proteomes" id="UP000587527"/>
    </source>
</evidence>
<dbReference type="Proteomes" id="UP000587527">
    <property type="component" value="Unassembled WGS sequence"/>
</dbReference>
<feature type="chain" id="PRO_5032402387" evidence="1">
    <location>
        <begin position="28"/>
        <end position="167"/>
    </location>
</feature>
<reference evidence="2 3" key="1">
    <citation type="submission" date="2020-08" db="EMBL/GenBank/DDBJ databases">
        <title>Sequencing the genomes of 1000 actinobacteria strains.</title>
        <authorList>
            <person name="Klenk H.-P."/>
        </authorList>
    </citation>
    <scope>NUCLEOTIDE SEQUENCE [LARGE SCALE GENOMIC DNA]</scope>
    <source>
        <strain evidence="2 3">DSM 45362</strain>
    </source>
</reference>
<gene>
    <name evidence="2" type="ORF">F4553_001667</name>
</gene>
<proteinExistence type="predicted"/>
<comment type="caution">
    <text evidence="2">The sequence shown here is derived from an EMBL/GenBank/DDBJ whole genome shotgun (WGS) entry which is preliminary data.</text>
</comment>
<evidence type="ECO:0000256" key="1">
    <source>
        <dbReference type="SAM" id="SignalP"/>
    </source>
</evidence>
<keyword evidence="1" id="KW-0732">Signal</keyword>
<evidence type="ECO:0000313" key="2">
    <source>
        <dbReference type="EMBL" id="MBB5868288.1"/>
    </source>
</evidence>
<dbReference type="RefSeq" id="WP_184834108.1">
    <property type="nucleotide sequence ID" value="NZ_JACHMN010000002.1"/>
</dbReference>
<feature type="signal peptide" evidence="1">
    <location>
        <begin position="1"/>
        <end position="27"/>
    </location>
</feature>
<keyword evidence="3" id="KW-1185">Reference proteome</keyword>
<name>A0A841BLQ4_9ACTN</name>
<dbReference type="EMBL" id="JACHMN010000002">
    <property type="protein sequence ID" value="MBB5868288.1"/>
    <property type="molecule type" value="Genomic_DNA"/>
</dbReference>
<dbReference type="AlphaFoldDB" id="A0A841BLQ4"/>
<accession>A0A841BLQ4</accession>
<sequence length="167" mass="18282">MLRIKAMLAAVVIVFAGLAVSPASAHAAVEANCYWYSGQWGRNSNCDNQNFFYASACELEGPKDWGLSVNIGLNVIVYLDYVWGNGGCRSARARMTIYGPVPPGSNCYVKIARDSDNKTLYTSERYPGDSDEYQYTNILYDAGVTSYAWGYCSRPGYGTVSGRTASK</sequence>
<organism evidence="2 3">
    <name type="scientific">Allocatelliglobosispora scoriae</name>
    <dbReference type="NCBI Taxonomy" id="643052"/>
    <lineage>
        <taxon>Bacteria</taxon>
        <taxon>Bacillati</taxon>
        <taxon>Actinomycetota</taxon>
        <taxon>Actinomycetes</taxon>
        <taxon>Micromonosporales</taxon>
        <taxon>Micromonosporaceae</taxon>
        <taxon>Allocatelliglobosispora</taxon>
    </lineage>
</organism>
<protein>
    <submittedName>
        <fullName evidence="2">Uncharacterized protein</fullName>
    </submittedName>
</protein>